<protein>
    <submittedName>
        <fullName evidence="1">Uncharacterized protein</fullName>
    </submittedName>
</protein>
<comment type="caution">
    <text evidence="1">The sequence shown here is derived from an EMBL/GenBank/DDBJ whole genome shotgun (WGS) entry which is preliminary data.</text>
</comment>
<proteinExistence type="predicted"/>
<name>A0A4Y2LHS4_ARAVE</name>
<evidence type="ECO:0000313" key="1">
    <source>
        <dbReference type="EMBL" id="GBN13969.1"/>
    </source>
</evidence>
<dbReference type="Proteomes" id="UP000499080">
    <property type="component" value="Unassembled WGS sequence"/>
</dbReference>
<keyword evidence="2" id="KW-1185">Reference proteome</keyword>
<evidence type="ECO:0000313" key="2">
    <source>
        <dbReference type="Proteomes" id="UP000499080"/>
    </source>
</evidence>
<dbReference type="AlphaFoldDB" id="A0A4Y2LHS4"/>
<reference evidence="1 2" key="1">
    <citation type="journal article" date="2019" name="Sci. Rep.">
        <title>Orb-weaving spider Araneus ventricosus genome elucidates the spidroin gene catalogue.</title>
        <authorList>
            <person name="Kono N."/>
            <person name="Nakamura H."/>
            <person name="Ohtoshi R."/>
            <person name="Moran D.A.P."/>
            <person name="Shinohara A."/>
            <person name="Yoshida Y."/>
            <person name="Fujiwara M."/>
            <person name="Mori M."/>
            <person name="Tomita M."/>
            <person name="Arakawa K."/>
        </authorList>
    </citation>
    <scope>NUCLEOTIDE SEQUENCE [LARGE SCALE GENOMIC DNA]</scope>
</reference>
<dbReference type="EMBL" id="BGPR01118802">
    <property type="protein sequence ID" value="GBN13969.1"/>
    <property type="molecule type" value="Genomic_DNA"/>
</dbReference>
<accession>A0A4Y2LHS4</accession>
<gene>
    <name evidence="1" type="ORF">AVEN_239401_1</name>
</gene>
<organism evidence="1 2">
    <name type="scientific">Araneus ventricosus</name>
    <name type="common">Orbweaver spider</name>
    <name type="synonym">Epeira ventricosa</name>
    <dbReference type="NCBI Taxonomy" id="182803"/>
    <lineage>
        <taxon>Eukaryota</taxon>
        <taxon>Metazoa</taxon>
        <taxon>Ecdysozoa</taxon>
        <taxon>Arthropoda</taxon>
        <taxon>Chelicerata</taxon>
        <taxon>Arachnida</taxon>
        <taxon>Araneae</taxon>
        <taxon>Araneomorphae</taxon>
        <taxon>Entelegynae</taxon>
        <taxon>Araneoidea</taxon>
        <taxon>Araneidae</taxon>
        <taxon>Araneus</taxon>
    </lineage>
</organism>
<sequence length="115" mass="12878">MPASPPTLLLPPSLPRFLSSPPSSHFSERRGLHAKETKAVQLSRKLIYRSDFPRSGRGGIDGPTGTHKRVVDAPYLGSHVPTAHLPRPFVRTAQTRFQYNNTKRFSLIHQIKLAE</sequence>